<evidence type="ECO:0000313" key="5">
    <source>
        <dbReference type="Proteomes" id="UP000034410"/>
    </source>
</evidence>
<dbReference type="SUPFAM" id="SSF54631">
    <property type="entry name" value="CBS-domain pair"/>
    <property type="match status" value="1"/>
</dbReference>
<dbReference type="PANTHER" id="PTHR43080:SF2">
    <property type="entry name" value="CBS DOMAIN-CONTAINING PROTEIN"/>
    <property type="match status" value="1"/>
</dbReference>
<dbReference type="AlphaFoldDB" id="A0A0F7JTM9"/>
<dbReference type="InterPro" id="IPR046342">
    <property type="entry name" value="CBS_dom_sf"/>
</dbReference>
<keyword evidence="5" id="KW-1185">Reference proteome</keyword>
<evidence type="ECO:0000259" key="3">
    <source>
        <dbReference type="PROSITE" id="PS51371"/>
    </source>
</evidence>
<dbReference type="Pfam" id="PF00571">
    <property type="entry name" value="CBS"/>
    <property type="match status" value="2"/>
</dbReference>
<gene>
    <name evidence="4" type="ORF">AAY24_00065</name>
</gene>
<accession>A0A0F7JTM9</accession>
<dbReference type="PROSITE" id="PS51371">
    <property type="entry name" value="CBS"/>
    <property type="match status" value="2"/>
</dbReference>
<dbReference type="InterPro" id="IPR000644">
    <property type="entry name" value="CBS_dom"/>
</dbReference>
<proteinExistence type="predicted"/>
<protein>
    <submittedName>
        <fullName evidence="4">Signal transduction protein</fullName>
    </submittedName>
</protein>
<name>A0A0F7JTM9_9GAMM</name>
<feature type="domain" description="CBS" evidence="3">
    <location>
        <begin position="7"/>
        <end position="63"/>
    </location>
</feature>
<sequence>MQVKEIMTRSPRTVTPDTSLLEVVSLMCLYRYSGLPVMEGEKMVGFIAEKDVFHRLFPTLEDMMTEGLGTSDYSDMMSKYKDVVNLKVADLMATDVITVSPEHHILQAATTMVRHKFRRIPVAEGGVLLGMLSLGDVHKAIFQASIAGASKRVPIGI</sequence>
<reference evidence="4 5" key="1">
    <citation type="journal article" date="2015" name="Genome Announc.">
        <title>Complete Genome Sequence of Sedimenticola thiotaurini Strain SIP-G1, a Polyphosphate- and Polyhydroxyalkanoate-Accumulating Sulfur-Oxidizing Gammaproteobacterium Isolated from Salt Marsh Sediments.</title>
        <authorList>
            <person name="Flood B.E."/>
            <person name="Jones D.S."/>
            <person name="Bailey J.V."/>
        </authorList>
    </citation>
    <scope>NUCLEOTIDE SEQUENCE [LARGE SCALE GENOMIC DNA]</scope>
    <source>
        <strain evidence="4 5">SIP-G1</strain>
    </source>
</reference>
<dbReference type="Gene3D" id="3.10.580.10">
    <property type="entry name" value="CBS-domain"/>
    <property type="match status" value="1"/>
</dbReference>
<dbReference type="EMBL" id="CP011412">
    <property type="protein sequence ID" value="AKH19007.1"/>
    <property type="molecule type" value="Genomic_DNA"/>
</dbReference>
<evidence type="ECO:0000256" key="2">
    <source>
        <dbReference type="PROSITE-ProRule" id="PRU00703"/>
    </source>
</evidence>
<dbReference type="InterPro" id="IPR051257">
    <property type="entry name" value="Diverse_CBS-Domain"/>
</dbReference>
<dbReference type="OrthoDB" id="9790355at2"/>
<evidence type="ECO:0000313" key="4">
    <source>
        <dbReference type="EMBL" id="AKH19007.1"/>
    </source>
</evidence>
<dbReference type="SMART" id="SM00116">
    <property type="entry name" value="CBS"/>
    <property type="match status" value="2"/>
</dbReference>
<keyword evidence="1 2" id="KW-0129">CBS domain</keyword>
<feature type="domain" description="CBS" evidence="3">
    <location>
        <begin position="92"/>
        <end position="150"/>
    </location>
</feature>
<dbReference type="PANTHER" id="PTHR43080">
    <property type="entry name" value="CBS DOMAIN-CONTAINING PROTEIN CBSX3, MITOCHONDRIAL"/>
    <property type="match status" value="1"/>
</dbReference>
<dbReference type="Proteomes" id="UP000034410">
    <property type="component" value="Chromosome"/>
</dbReference>
<dbReference type="KEGG" id="seds:AAY24_00065"/>
<organism evidence="4 5">
    <name type="scientific">Sedimenticola thiotaurini</name>
    <dbReference type="NCBI Taxonomy" id="1543721"/>
    <lineage>
        <taxon>Bacteria</taxon>
        <taxon>Pseudomonadati</taxon>
        <taxon>Pseudomonadota</taxon>
        <taxon>Gammaproteobacteria</taxon>
        <taxon>Chromatiales</taxon>
        <taxon>Sedimenticolaceae</taxon>
        <taxon>Sedimenticola</taxon>
    </lineage>
</organism>
<evidence type="ECO:0000256" key="1">
    <source>
        <dbReference type="ARBA" id="ARBA00023122"/>
    </source>
</evidence>